<name>A0A116S306_STRSU</name>
<dbReference type="AlphaFoldDB" id="A0A116S306"/>
<dbReference type="RefSeq" id="WP_044752435.1">
    <property type="nucleotide sequence ID" value="NZ_BDMJ01000010.1"/>
</dbReference>
<dbReference type="Proteomes" id="UP000075182">
    <property type="component" value="Unassembled WGS sequence"/>
</dbReference>
<feature type="coiled-coil region" evidence="1">
    <location>
        <begin position="6"/>
        <end position="77"/>
    </location>
</feature>
<organism evidence="2 4">
    <name type="scientific">Streptococcus suis</name>
    <dbReference type="NCBI Taxonomy" id="1307"/>
    <lineage>
        <taxon>Bacteria</taxon>
        <taxon>Bacillati</taxon>
        <taxon>Bacillota</taxon>
        <taxon>Bacilli</taxon>
        <taxon>Lactobacillales</taxon>
        <taxon>Streptococcaceae</taxon>
        <taxon>Streptococcus</taxon>
    </lineage>
</organism>
<accession>A0A116S306</accession>
<evidence type="ECO:0008006" key="5">
    <source>
        <dbReference type="Google" id="ProtNLM"/>
    </source>
</evidence>
<dbReference type="EMBL" id="FIMD01000029">
    <property type="protein sequence ID" value="CYY00876.1"/>
    <property type="molecule type" value="Genomic_DNA"/>
</dbReference>
<proteinExistence type="predicted"/>
<reference evidence="3" key="2">
    <citation type="submission" date="2023-07" db="EMBL/GenBank/DDBJ databases">
        <title>Characterization of virulence traits, antimicrobial resistance genes carried by mobile genetic elements and competence in Streptococcus suis strains isolated in France.</title>
        <authorList>
            <person name="Dechene-Tempier M."/>
            <person name="Marois-Crehan C."/>
            <person name="De Boisseson C."/>
            <person name="Lucas P."/>
            <person name="Bougeard S."/>
            <person name="Libante V."/>
            <person name="Payot S."/>
        </authorList>
    </citation>
    <scope>NUCLEOTIDE SEQUENCE</scope>
    <source>
        <strain evidence="3">1532</strain>
    </source>
</reference>
<protein>
    <recommendedName>
        <fullName evidence="5">DUF1492 domain-containing protein</fullName>
    </recommendedName>
</protein>
<evidence type="ECO:0000313" key="3">
    <source>
        <dbReference type="EMBL" id="MDW8636364.1"/>
    </source>
</evidence>
<dbReference type="EMBL" id="JAUTFT010000054">
    <property type="protein sequence ID" value="MDW8636364.1"/>
    <property type="molecule type" value="Genomic_DNA"/>
</dbReference>
<evidence type="ECO:0000313" key="2">
    <source>
        <dbReference type="EMBL" id="CYY00876.1"/>
    </source>
</evidence>
<reference evidence="2 4" key="1">
    <citation type="submission" date="2016-02" db="EMBL/GenBank/DDBJ databases">
        <authorList>
            <consortium name="Pathogen Informatics"/>
        </authorList>
    </citation>
    <scope>NUCLEOTIDE SEQUENCE [LARGE SCALE GENOMIC DNA]</scope>
    <source>
        <strain evidence="2 4">SS999</strain>
    </source>
</reference>
<evidence type="ECO:0000313" key="4">
    <source>
        <dbReference type="Proteomes" id="UP000075182"/>
    </source>
</evidence>
<gene>
    <name evidence="2" type="ORF">ERS132536_02201</name>
    <name evidence="3" type="ORF">Q7V77_11885</name>
</gene>
<keyword evidence="1" id="KW-0175">Coiled coil</keyword>
<evidence type="ECO:0000256" key="1">
    <source>
        <dbReference type="SAM" id="Coils"/>
    </source>
</evidence>
<sequence>MDLKQLAKFEKLVQSKKREIEALRAGIVNTPDYQSQRVKHSKQNAAEDQVVKRIEKIEQLETELAQLYADYSELSARIDAITDPVASLIMRLKYINGYPWPIIKRTLPYYSQSSLYDYHKKGLEELEQTTSKKKTERVS</sequence>
<dbReference type="Proteomes" id="UP001272448">
    <property type="component" value="Unassembled WGS sequence"/>
</dbReference>